<dbReference type="SUPFAM" id="SSF82153">
    <property type="entry name" value="FAS1 domain"/>
    <property type="match status" value="4"/>
</dbReference>
<dbReference type="GO" id="GO:0005615">
    <property type="term" value="C:extracellular space"/>
    <property type="evidence" value="ECO:0007669"/>
    <property type="project" value="TreeGrafter"/>
</dbReference>
<evidence type="ECO:0000256" key="2">
    <source>
        <dbReference type="SAM" id="SignalP"/>
    </source>
</evidence>
<name>A0AA39IM65_9BILA</name>
<dbReference type="GO" id="GO:0030198">
    <property type="term" value="P:extracellular matrix organization"/>
    <property type="evidence" value="ECO:0007669"/>
    <property type="project" value="TreeGrafter"/>
</dbReference>
<dbReference type="Gene3D" id="2.30.180.10">
    <property type="entry name" value="FAS1 domain"/>
    <property type="match status" value="3"/>
</dbReference>
<accession>A0AA39IM65</accession>
<dbReference type="InterPro" id="IPR036378">
    <property type="entry name" value="FAS1_dom_sf"/>
</dbReference>
<reference evidence="4" key="1">
    <citation type="submission" date="2023-06" db="EMBL/GenBank/DDBJ databases">
        <title>Genomic analysis of the entomopathogenic nematode Steinernema hermaphroditum.</title>
        <authorList>
            <person name="Schwarz E.M."/>
            <person name="Heppert J.K."/>
            <person name="Baniya A."/>
            <person name="Schwartz H.T."/>
            <person name="Tan C.-H."/>
            <person name="Antoshechkin I."/>
            <person name="Sternberg P.W."/>
            <person name="Goodrich-Blair H."/>
            <person name="Dillman A.R."/>
        </authorList>
    </citation>
    <scope>NUCLEOTIDE SEQUENCE</scope>
    <source>
        <strain evidence="4">PS9179</strain>
        <tissue evidence="4">Whole animal</tissue>
    </source>
</reference>
<evidence type="ECO:0000313" key="5">
    <source>
        <dbReference type="Proteomes" id="UP001175271"/>
    </source>
</evidence>
<dbReference type="PROSITE" id="PS50213">
    <property type="entry name" value="FAS1"/>
    <property type="match status" value="3"/>
</dbReference>
<keyword evidence="1" id="KW-0472">Membrane</keyword>
<dbReference type="SUPFAM" id="SSF81321">
    <property type="entry name" value="Family A G protein-coupled receptor-like"/>
    <property type="match status" value="1"/>
</dbReference>
<sequence length="917" mass="105473">MIASIGMRTVAALFLTLISVVYGDLWSLTATIYDLKQFRSACDYFQTCVSYMRDGNAPVTVFAPVNDVFLYQPNLMYMTQVEILNHFVNSQVPDIALGKRWPNQTLVRTSVQNGYVFITQFENNPGNYSYFANAGRICNHESGYSGMTSGQQYLYKICSPMGNQPYLGTALSLVNDAKGEAFPTTIVRFEDLSDMSWILNREPDIALVIFGSSSYNAFHTFFIPTNKAFSKVIDRNRIDREVILAHVTGKDRVLFSYPWLYDGGLHYYPTVRFSANLIEDNFKLKLSMRNITDHRTGRWDLYAVSEVYERYGQFRRGAVWAKILVPNIPVQNGVVHIIDNVLGVVTNTIDQLVMDNYRCTRLMRYINSIGGILRSYLQPMGGTNTFFAPLNEAFERIPEHIERRLLQDKTFLEEVLRLHIVPNKELVTDEITNETAVVTAVQNRLLYFIRGEWPTNNITYYVIGAGTQATIYQDDVAATNGIVHYIDRVLGVPYNSLWMEIVNNSQTRMSAQMISNLQLQYTLDTNKIFTPMQQMTFFVPTDRAWQNVPYNLMKMMTDGEHWLALQFVFKRHVIQGQALAWTDFREMTFTMMNDEKVVMRRRGRYFELYWPRGDRVARIIEGGEIAGLNGYIHLIDNVLMYEPDLYATACRSVFSIDLMAVLIFLKKSYRSQECYCIMIHIGIAQCLFAPGAIINTVHVLTGANFWIFPEITTKLFTSESRMEALMSVALALNRLKVMCELRYPSAIHTAIVAFAWVFGIVNYGLLFSPWYNYYISDEDYLSHYDMSKPLTPTMKTMGHALIFCCSAVQFVLYTIIVAYIIKMQGKLSKKLQSKKEKNILIYACARFLFDVVPVCAVYGYIPIPDTELAHIFAREAYCFNRVTLQPILYLLLNRDVRGDFLPRRTVVVKSFSAIYRK</sequence>
<dbReference type="InterPro" id="IPR000782">
    <property type="entry name" value="FAS1_domain"/>
</dbReference>
<feature type="domain" description="FAS1" evidence="3">
    <location>
        <begin position="494"/>
        <end position="639"/>
    </location>
</feature>
<feature type="transmembrane region" description="Helical" evidence="1">
    <location>
        <begin position="840"/>
        <end position="861"/>
    </location>
</feature>
<keyword evidence="5" id="KW-1185">Reference proteome</keyword>
<evidence type="ECO:0000259" key="3">
    <source>
        <dbReference type="PROSITE" id="PS50213"/>
    </source>
</evidence>
<feature type="chain" id="PRO_5041395792" description="FAS1 domain-containing protein" evidence="2">
    <location>
        <begin position="24"/>
        <end position="917"/>
    </location>
</feature>
<dbReference type="AlphaFoldDB" id="A0AA39IM65"/>
<feature type="domain" description="FAS1" evidence="3">
    <location>
        <begin position="346"/>
        <end position="490"/>
    </location>
</feature>
<dbReference type="GO" id="GO:0050839">
    <property type="term" value="F:cell adhesion molecule binding"/>
    <property type="evidence" value="ECO:0007669"/>
    <property type="project" value="TreeGrafter"/>
</dbReference>
<evidence type="ECO:0000313" key="4">
    <source>
        <dbReference type="EMBL" id="KAK0426876.1"/>
    </source>
</evidence>
<keyword evidence="1" id="KW-1133">Transmembrane helix</keyword>
<dbReference type="SMART" id="SM00554">
    <property type="entry name" value="FAS1"/>
    <property type="match status" value="3"/>
</dbReference>
<dbReference type="Pfam" id="PF02469">
    <property type="entry name" value="Fasciclin"/>
    <property type="match status" value="2"/>
</dbReference>
<organism evidence="4 5">
    <name type="scientific">Steinernema hermaphroditum</name>
    <dbReference type="NCBI Taxonomy" id="289476"/>
    <lineage>
        <taxon>Eukaryota</taxon>
        <taxon>Metazoa</taxon>
        <taxon>Ecdysozoa</taxon>
        <taxon>Nematoda</taxon>
        <taxon>Chromadorea</taxon>
        <taxon>Rhabditida</taxon>
        <taxon>Tylenchina</taxon>
        <taxon>Panagrolaimomorpha</taxon>
        <taxon>Strongyloidoidea</taxon>
        <taxon>Steinernematidae</taxon>
        <taxon>Steinernema</taxon>
    </lineage>
</organism>
<dbReference type="InterPro" id="IPR050904">
    <property type="entry name" value="Adhesion/Biosynth-related"/>
</dbReference>
<dbReference type="EMBL" id="JAUCMV010000001">
    <property type="protein sequence ID" value="KAK0426876.1"/>
    <property type="molecule type" value="Genomic_DNA"/>
</dbReference>
<gene>
    <name evidence="4" type="ORF">QR680_009945</name>
</gene>
<proteinExistence type="predicted"/>
<feature type="domain" description="FAS1" evidence="3">
    <location>
        <begin position="179"/>
        <end position="342"/>
    </location>
</feature>
<dbReference type="FunFam" id="2.30.180.10:FF:000058">
    <property type="entry name" value="Tyrosine-protein kinase"/>
    <property type="match status" value="1"/>
</dbReference>
<dbReference type="GO" id="GO:0007155">
    <property type="term" value="P:cell adhesion"/>
    <property type="evidence" value="ECO:0007669"/>
    <property type="project" value="TreeGrafter"/>
</dbReference>
<feature type="transmembrane region" description="Helical" evidence="1">
    <location>
        <begin position="677"/>
        <end position="700"/>
    </location>
</feature>
<feature type="transmembrane region" description="Helical" evidence="1">
    <location>
        <begin position="800"/>
        <end position="820"/>
    </location>
</feature>
<keyword evidence="1" id="KW-0812">Transmembrane</keyword>
<protein>
    <recommendedName>
        <fullName evidence="3">FAS1 domain-containing protein</fullName>
    </recommendedName>
</protein>
<dbReference type="PANTHER" id="PTHR10900:SF77">
    <property type="entry name" value="FI19380P1"/>
    <property type="match status" value="1"/>
</dbReference>
<feature type="transmembrane region" description="Helical" evidence="1">
    <location>
        <begin position="749"/>
        <end position="771"/>
    </location>
</feature>
<dbReference type="PANTHER" id="PTHR10900">
    <property type="entry name" value="PERIOSTIN-RELATED"/>
    <property type="match status" value="1"/>
</dbReference>
<dbReference type="Gene3D" id="1.20.1070.10">
    <property type="entry name" value="Rhodopsin 7-helix transmembrane proteins"/>
    <property type="match status" value="1"/>
</dbReference>
<keyword evidence="2" id="KW-0732">Signal</keyword>
<evidence type="ECO:0000256" key="1">
    <source>
        <dbReference type="SAM" id="Phobius"/>
    </source>
</evidence>
<feature type="signal peptide" evidence="2">
    <location>
        <begin position="1"/>
        <end position="23"/>
    </location>
</feature>
<dbReference type="Proteomes" id="UP001175271">
    <property type="component" value="Unassembled WGS sequence"/>
</dbReference>
<comment type="caution">
    <text evidence="4">The sequence shown here is derived from an EMBL/GenBank/DDBJ whole genome shotgun (WGS) entry which is preliminary data.</text>
</comment>
<dbReference type="GO" id="GO:0031012">
    <property type="term" value="C:extracellular matrix"/>
    <property type="evidence" value="ECO:0007669"/>
    <property type="project" value="TreeGrafter"/>
</dbReference>